<comment type="caution">
    <text evidence="3">The sequence shown here is derived from an EMBL/GenBank/DDBJ whole genome shotgun (WGS) entry which is preliminary data.</text>
</comment>
<keyword evidence="4" id="KW-1185">Reference proteome</keyword>
<keyword evidence="2" id="KW-0732">Signal</keyword>
<evidence type="ECO:0000256" key="1">
    <source>
        <dbReference type="SAM" id="MobiDB-lite"/>
    </source>
</evidence>
<dbReference type="AlphaFoldDB" id="A0ABD2K1K8"/>
<dbReference type="EMBL" id="JBICBT010000851">
    <property type="protein sequence ID" value="KAL3096786.1"/>
    <property type="molecule type" value="Genomic_DNA"/>
</dbReference>
<reference evidence="3 4" key="1">
    <citation type="submission" date="2024-10" db="EMBL/GenBank/DDBJ databases">
        <authorList>
            <person name="Kim D."/>
        </authorList>
    </citation>
    <scope>NUCLEOTIDE SEQUENCE [LARGE SCALE GENOMIC DNA]</scope>
    <source>
        <strain evidence="3">BH-2024</strain>
    </source>
</reference>
<sequence>MRGLPLLFCSAQLALISADTPMEMSRSAADDAPGEDISFPAPGDGATTEEMLAIGYPIELKRINQTKGEGRTNIGDQHQQNAQIRRSGRAPAKEKDDFGITP</sequence>
<feature type="region of interest" description="Disordered" evidence="1">
    <location>
        <begin position="65"/>
        <end position="102"/>
    </location>
</feature>
<name>A0ABD2K1K8_9BILA</name>
<accession>A0ABD2K1K8</accession>
<evidence type="ECO:0000313" key="4">
    <source>
        <dbReference type="Proteomes" id="UP001620626"/>
    </source>
</evidence>
<evidence type="ECO:0000256" key="2">
    <source>
        <dbReference type="SAM" id="SignalP"/>
    </source>
</evidence>
<gene>
    <name evidence="3" type="ORF">niasHT_026167</name>
</gene>
<dbReference type="Proteomes" id="UP001620626">
    <property type="component" value="Unassembled WGS sequence"/>
</dbReference>
<feature type="compositionally biased region" description="Polar residues" evidence="1">
    <location>
        <begin position="74"/>
        <end position="84"/>
    </location>
</feature>
<feature type="region of interest" description="Disordered" evidence="1">
    <location>
        <begin position="20"/>
        <end position="46"/>
    </location>
</feature>
<feature type="compositionally biased region" description="Basic and acidic residues" evidence="1">
    <location>
        <begin position="91"/>
        <end position="102"/>
    </location>
</feature>
<proteinExistence type="predicted"/>
<protein>
    <submittedName>
        <fullName evidence="3">Uncharacterized protein</fullName>
    </submittedName>
</protein>
<organism evidence="3 4">
    <name type="scientific">Heterodera trifolii</name>
    <dbReference type="NCBI Taxonomy" id="157864"/>
    <lineage>
        <taxon>Eukaryota</taxon>
        <taxon>Metazoa</taxon>
        <taxon>Ecdysozoa</taxon>
        <taxon>Nematoda</taxon>
        <taxon>Chromadorea</taxon>
        <taxon>Rhabditida</taxon>
        <taxon>Tylenchina</taxon>
        <taxon>Tylenchomorpha</taxon>
        <taxon>Tylenchoidea</taxon>
        <taxon>Heteroderidae</taxon>
        <taxon>Heteroderinae</taxon>
        <taxon>Heterodera</taxon>
    </lineage>
</organism>
<feature type="signal peptide" evidence="2">
    <location>
        <begin position="1"/>
        <end position="18"/>
    </location>
</feature>
<feature type="chain" id="PRO_5044882664" evidence="2">
    <location>
        <begin position="19"/>
        <end position="102"/>
    </location>
</feature>
<evidence type="ECO:0000313" key="3">
    <source>
        <dbReference type="EMBL" id="KAL3096786.1"/>
    </source>
</evidence>